<dbReference type="RefSeq" id="XP_033710944.1">
    <property type="nucleotide sequence ID" value="XM_033855053.1"/>
</dbReference>
<accession>A0A6J3R932</accession>
<dbReference type="AlphaFoldDB" id="A0A6J3R932"/>
<evidence type="ECO:0000313" key="3">
    <source>
        <dbReference type="RefSeq" id="XP_033710944.1"/>
    </source>
</evidence>
<organism evidence="2 3">
    <name type="scientific">Tursiops truncatus</name>
    <name type="common">Atlantic bottle-nosed dolphin</name>
    <name type="synonym">Delphinus truncatus</name>
    <dbReference type="NCBI Taxonomy" id="9739"/>
    <lineage>
        <taxon>Eukaryota</taxon>
        <taxon>Metazoa</taxon>
        <taxon>Chordata</taxon>
        <taxon>Craniata</taxon>
        <taxon>Vertebrata</taxon>
        <taxon>Euteleostomi</taxon>
        <taxon>Mammalia</taxon>
        <taxon>Eutheria</taxon>
        <taxon>Laurasiatheria</taxon>
        <taxon>Artiodactyla</taxon>
        <taxon>Whippomorpha</taxon>
        <taxon>Cetacea</taxon>
        <taxon>Odontoceti</taxon>
        <taxon>Delphinidae</taxon>
        <taxon>Tursiops</taxon>
    </lineage>
</organism>
<gene>
    <name evidence="3" type="primary">LOC109549089</name>
</gene>
<keyword evidence="2" id="KW-1185">Reference proteome</keyword>
<feature type="compositionally biased region" description="Basic and acidic residues" evidence="1">
    <location>
        <begin position="92"/>
        <end position="109"/>
    </location>
</feature>
<name>A0A6J3R932_TURTR</name>
<reference evidence="3" key="1">
    <citation type="submission" date="2025-08" db="UniProtKB">
        <authorList>
            <consortium name="RefSeq"/>
        </authorList>
    </citation>
    <scope>IDENTIFICATION</scope>
    <source>
        <tissue evidence="3">Spleen</tissue>
    </source>
</reference>
<sequence length="269" mass="29393">MTAKALSNECKIKNVEKLNSFSLRSVTRNLSTATTFRAAVETNWYLEVECCHTKNLKNGLRNQAEGSEKSVRESLQQPEESVNRCPMVFDKAVGEDLQESKRGPVHRAEVSAGNAAPPTPARDEPRPASSSDSGPGLPPGSSQPGKRRSYLSSAPSYRAVGGGGRRRGLPARQPNSLVRLLRLSLSGSAPRTSSSCTSGVRRRLKRHCAHVGGRRDKPEGGGAWSLGRFLWRLLNNGKEQATNTWNNMNEPQNIKLSERSLACKKGFLE</sequence>
<dbReference type="RefSeq" id="XP_073658045.1">
    <property type="nucleotide sequence ID" value="XM_073801944.1"/>
</dbReference>
<feature type="compositionally biased region" description="Low complexity" evidence="1">
    <location>
        <begin position="129"/>
        <end position="144"/>
    </location>
</feature>
<evidence type="ECO:0000256" key="1">
    <source>
        <dbReference type="SAM" id="MobiDB-lite"/>
    </source>
</evidence>
<dbReference type="GeneID" id="109549089"/>
<dbReference type="Proteomes" id="UP000245320">
    <property type="component" value="Chromosome 3"/>
</dbReference>
<proteinExistence type="predicted"/>
<dbReference type="InParanoid" id="A0A6J3R932"/>
<evidence type="ECO:0000313" key="2">
    <source>
        <dbReference type="Proteomes" id="UP000245320"/>
    </source>
</evidence>
<feature type="region of interest" description="Disordered" evidence="1">
    <location>
        <begin position="62"/>
        <end position="175"/>
    </location>
</feature>
<protein>
    <submittedName>
        <fullName evidence="3">Uncharacterized protein LOC109549089</fullName>
    </submittedName>
</protein>